<reference evidence="2" key="3">
    <citation type="submission" date="2006-01" db="EMBL/GenBank/DDBJ databases">
        <authorList>
            <person name="Buell R."/>
        </authorList>
    </citation>
    <scope>NUCLEOTIDE SEQUENCE</scope>
</reference>
<organism evidence="2">
    <name type="scientific">Oryza sativa subsp. japonica</name>
    <name type="common">Rice</name>
    <dbReference type="NCBI Taxonomy" id="39947"/>
    <lineage>
        <taxon>Eukaryota</taxon>
        <taxon>Viridiplantae</taxon>
        <taxon>Streptophyta</taxon>
        <taxon>Embryophyta</taxon>
        <taxon>Tracheophyta</taxon>
        <taxon>Spermatophyta</taxon>
        <taxon>Magnoliopsida</taxon>
        <taxon>Liliopsida</taxon>
        <taxon>Poales</taxon>
        <taxon>Poaceae</taxon>
        <taxon>BOP clade</taxon>
        <taxon>Oryzoideae</taxon>
        <taxon>Oryzeae</taxon>
        <taxon>Oryzinae</taxon>
        <taxon>Oryza</taxon>
        <taxon>Oryza sativa</taxon>
    </lineage>
</organism>
<feature type="compositionally biased region" description="Acidic residues" evidence="1">
    <location>
        <begin position="228"/>
        <end position="237"/>
    </location>
</feature>
<name>Q53M80_ORYSJ</name>
<protein>
    <submittedName>
        <fullName evidence="2">Uncharacterized protein</fullName>
    </submittedName>
</protein>
<reference evidence="2" key="1">
    <citation type="journal article" date="2005" name="BMC Biol.">
        <title>The sequence of rice chromosomes 11 and 12, rich in disease resistance genes and recent gene duplications.</title>
        <authorList>
            <consortium name="The rice chromosomes 11 and 12 sequencing consortia"/>
        </authorList>
    </citation>
    <scope>NUCLEOTIDE SEQUENCE [LARGE SCALE GENOMIC DNA]</scope>
</reference>
<proteinExistence type="predicted"/>
<evidence type="ECO:0000313" key="2">
    <source>
        <dbReference type="EMBL" id="ABA92897.1"/>
    </source>
</evidence>
<evidence type="ECO:0000256" key="1">
    <source>
        <dbReference type="SAM" id="MobiDB-lite"/>
    </source>
</evidence>
<reference evidence="2" key="2">
    <citation type="submission" date="2005-04" db="EMBL/GenBank/DDBJ databases">
        <authorList>
            <person name="Buell C.R."/>
            <person name="Wing R.A."/>
            <person name="McCombie W.A."/>
            <person name="Ouyang S."/>
        </authorList>
    </citation>
    <scope>NUCLEOTIDE SEQUENCE</scope>
</reference>
<dbReference type="EMBL" id="DP000010">
    <property type="protein sequence ID" value="ABA92897.1"/>
    <property type="molecule type" value="Genomic_DNA"/>
</dbReference>
<accession>Q53M80</accession>
<sequence>MGKGRDGWRAPRRGRLRAGRAPRRSPVLPLVIFVFVSNLRRRRRRAQRQWGRGRTGRASHRRSPVPLLVVFVFVSNLCRGRKGARWRWGRGGTGGELLGEGGGKRDVHPATRSPLVVFVWALACTGGGGGCNGNGEGAGGHESSSASGTRIPPLAHRLSSSSGLQPAPEEEVGATAMRKGQEGMRAPRQGQRRAGRPSRSLLVPPLARRSSSLSSSPACAGGDRGNDGDGEGAEQEESSSVRAAASGMRIPPLAGPTARQYGRSLATHLARLRLSSVRRRRRARQRMGKGCGSYEDDRKVNGEEMIIILQNFSSTKWISRIVVAFF</sequence>
<feature type="compositionally biased region" description="Basic residues" evidence="1">
    <location>
        <begin position="10"/>
        <end position="21"/>
    </location>
</feature>
<feature type="compositionally biased region" description="Low complexity" evidence="1">
    <location>
        <begin position="197"/>
        <end position="217"/>
    </location>
</feature>
<dbReference type="AlphaFoldDB" id="Q53M80"/>
<gene>
    <name evidence="2" type="ordered locus">LOC_Os11g20530</name>
</gene>
<feature type="region of interest" description="Disordered" evidence="1">
    <location>
        <begin position="1"/>
        <end position="21"/>
    </location>
</feature>
<feature type="region of interest" description="Disordered" evidence="1">
    <location>
        <begin position="135"/>
        <end position="258"/>
    </location>
</feature>